<evidence type="ECO:0000256" key="2">
    <source>
        <dbReference type="ARBA" id="ARBA00004218"/>
    </source>
</evidence>
<dbReference type="STRING" id="127582.A0A2Y9FW01"/>
<keyword evidence="7" id="KW-0968">Cytoplasmic vesicle</keyword>
<organism evidence="11 12">
    <name type="scientific">Trichechus manatus latirostris</name>
    <name type="common">Florida manatee</name>
    <dbReference type="NCBI Taxonomy" id="127582"/>
    <lineage>
        <taxon>Eukaryota</taxon>
        <taxon>Metazoa</taxon>
        <taxon>Chordata</taxon>
        <taxon>Craniata</taxon>
        <taxon>Vertebrata</taxon>
        <taxon>Euteleostomi</taxon>
        <taxon>Mammalia</taxon>
        <taxon>Eutheria</taxon>
        <taxon>Afrotheria</taxon>
        <taxon>Sirenia</taxon>
        <taxon>Trichechidae</taxon>
        <taxon>Trichechus</taxon>
    </lineage>
</organism>
<proteinExistence type="inferred from homology"/>
<evidence type="ECO:0000256" key="8">
    <source>
        <dbReference type="ARBA" id="ARBA00025763"/>
    </source>
</evidence>
<evidence type="ECO:0000313" key="11">
    <source>
        <dbReference type="Proteomes" id="UP000248480"/>
    </source>
</evidence>
<dbReference type="Proteomes" id="UP000248480">
    <property type="component" value="Unplaced"/>
</dbReference>
<sequence length="406" mass="45475">MKSLALLVALLLWSSSVLAYPNSLVLPSPTVQGPGLPALRCVRLLLATSSAPNPHAAQPTRKSGITVTPDEEQNLNHYVQVLQNMLLSVPTKEEPGQGLKSKPPNNVYSTRSKVSKFKEIVTHEEAVNENDVLINPISEETTTFPTRGFTLEIGRRKRTKSTAFWWIKPNNVSVVLHAKEPYIEKEEEPEVDTKPTWTSRTFSRVSDFPRSPTFATRTPPIATSKESTDFGESTEDVPQLSGGFDAEKLEAPTFIKHPQILNNDDILKKISDIHSQVQQAPLGDNLIKESREDIQASKDHLRRSIALAAAAEHKLTKMYESQILPLGQTGNEIDSIETVINMLYNSRSKLSEYFDIKYVPPEMREKASTVFTTLKKILCVGREETQRLIRKLIKNNIKILNLLDTA</sequence>
<comment type="similarity">
    <text evidence="8">Belongs to the SPESP1 family.</text>
</comment>
<dbReference type="AlphaFoldDB" id="A0A2Y9FW01"/>
<dbReference type="Pfam" id="PF15754">
    <property type="entry name" value="SPESP1"/>
    <property type="match status" value="1"/>
</dbReference>
<dbReference type="GeneID" id="101353554"/>
<dbReference type="GO" id="GO:0001669">
    <property type="term" value="C:acrosomal vesicle"/>
    <property type="evidence" value="ECO:0007669"/>
    <property type="project" value="UniProtKB-SubCell"/>
</dbReference>
<dbReference type="PANTHER" id="PTHR31667:SF2">
    <property type="entry name" value="SPERM EQUATORIAL SEGMENT PROTEIN 1"/>
    <property type="match status" value="1"/>
</dbReference>
<protein>
    <recommendedName>
        <fullName evidence="3">Sperm equatorial segment protein 1</fullName>
    </recommendedName>
</protein>
<keyword evidence="11" id="KW-1185">Reference proteome</keyword>
<keyword evidence="6" id="KW-0325">Glycoprotein</keyword>
<evidence type="ECO:0000256" key="5">
    <source>
        <dbReference type="ARBA" id="ARBA00022729"/>
    </source>
</evidence>
<dbReference type="PANTHER" id="PTHR31667">
    <property type="entry name" value="SPERM EQUATORIAL SEGMENT PROTEIN 1"/>
    <property type="match status" value="1"/>
</dbReference>
<comment type="subcellular location">
    <subcellularLocation>
        <location evidence="2">Cytoplasmic vesicle</location>
        <location evidence="2">Secretory vesicle</location>
        <location evidence="2">Acrosome</location>
    </subcellularLocation>
</comment>
<accession>A0A2Y9FW01</accession>
<gene>
    <name evidence="12" type="primary">SPESP1</name>
</gene>
<dbReference type="GO" id="GO:0007340">
    <property type="term" value="P:acrosome reaction"/>
    <property type="evidence" value="ECO:0007669"/>
    <property type="project" value="InterPro"/>
</dbReference>
<dbReference type="GO" id="GO:0007342">
    <property type="term" value="P:fusion of sperm to egg plasma membrane involved in single fertilization"/>
    <property type="evidence" value="ECO:0007669"/>
    <property type="project" value="InterPro"/>
</dbReference>
<keyword evidence="5 10" id="KW-0732">Signal</keyword>
<keyword evidence="4" id="KW-0217">Developmental protein</keyword>
<evidence type="ECO:0000256" key="6">
    <source>
        <dbReference type="ARBA" id="ARBA00023180"/>
    </source>
</evidence>
<comment type="function">
    <text evidence="1">Involved in fertilization ability of sperm.</text>
</comment>
<dbReference type="InParanoid" id="A0A2Y9FW01"/>
<evidence type="ECO:0000256" key="7">
    <source>
        <dbReference type="ARBA" id="ARBA00023329"/>
    </source>
</evidence>
<evidence type="ECO:0000313" key="12">
    <source>
        <dbReference type="RefSeq" id="XP_012410488.1"/>
    </source>
</evidence>
<dbReference type="OrthoDB" id="9530574at2759"/>
<feature type="signal peptide" evidence="10">
    <location>
        <begin position="1"/>
        <end position="19"/>
    </location>
</feature>
<evidence type="ECO:0000256" key="3">
    <source>
        <dbReference type="ARBA" id="ARBA00020783"/>
    </source>
</evidence>
<reference evidence="12" key="1">
    <citation type="submission" date="2025-08" db="UniProtKB">
        <authorList>
            <consortium name="RefSeq"/>
        </authorList>
    </citation>
    <scope>IDENTIFICATION</scope>
</reference>
<dbReference type="KEGG" id="tmu:101353554"/>
<evidence type="ECO:0000256" key="1">
    <source>
        <dbReference type="ARBA" id="ARBA00003615"/>
    </source>
</evidence>
<dbReference type="CTD" id="246777"/>
<evidence type="ECO:0000256" key="10">
    <source>
        <dbReference type="SAM" id="SignalP"/>
    </source>
</evidence>
<evidence type="ECO:0000256" key="9">
    <source>
        <dbReference type="SAM" id="MobiDB-lite"/>
    </source>
</evidence>
<dbReference type="RefSeq" id="XP_012410488.1">
    <property type="nucleotide sequence ID" value="XM_012555034.2"/>
</dbReference>
<feature type="region of interest" description="Disordered" evidence="9">
    <location>
        <begin position="208"/>
        <end position="237"/>
    </location>
</feature>
<feature type="chain" id="PRO_5015965291" description="Sperm equatorial segment protein 1" evidence="10">
    <location>
        <begin position="20"/>
        <end position="406"/>
    </location>
</feature>
<dbReference type="InterPro" id="IPR026743">
    <property type="entry name" value="Equatorial_segment"/>
</dbReference>
<dbReference type="FunCoup" id="A0A2Y9FW01">
    <property type="interactions" value="466"/>
</dbReference>
<name>A0A2Y9FW01_TRIMA</name>
<evidence type="ECO:0000256" key="4">
    <source>
        <dbReference type="ARBA" id="ARBA00022473"/>
    </source>
</evidence>